<dbReference type="EMBL" id="CAJVPP010000846">
    <property type="protein sequence ID" value="CAG8516685.1"/>
    <property type="molecule type" value="Genomic_DNA"/>
</dbReference>
<keyword evidence="2" id="KW-1185">Reference proteome</keyword>
<dbReference type="Proteomes" id="UP000789375">
    <property type="component" value="Unassembled WGS sequence"/>
</dbReference>
<comment type="caution">
    <text evidence="1">The sequence shown here is derived from an EMBL/GenBank/DDBJ whole genome shotgun (WGS) entry which is preliminary data.</text>
</comment>
<organism evidence="1 2">
    <name type="scientific">Funneliformis mosseae</name>
    <name type="common">Endomycorrhizal fungus</name>
    <name type="synonym">Glomus mosseae</name>
    <dbReference type="NCBI Taxonomy" id="27381"/>
    <lineage>
        <taxon>Eukaryota</taxon>
        <taxon>Fungi</taxon>
        <taxon>Fungi incertae sedis</taxon>
        <taxon>Mucoromycota</taxon>
        <taxon>Glomeromycotina</taxon>
        <taxon>Glomeromycetes</taxon>
        <taxon>Glomerales</taxon>
        <taxon>Glomeraceae</taxon>
        <taxon>Funneliformis</taxon>
    </lineage>
</organism>
<evidence type="ECO:0000313" key="2">
    <source>
        <dbReference type="Proteomes" id="UP000789375"/>
    </source>
</evidence>
<accession>A0A9N9F8V6</accession>
<reference evidence="1" key="1">
    <citation type="submission" date="2021-06" db="EMBL/GenBank/DDBJ databases">
        <authorList>
            <person name="Kallberg Y."/>
            <person name="Tangrot J."/>
            <person name="Rosling A."/>
        </authorList>
    </citation>
    <scope>NUCLEOTIDE SEQUENCE</scope>
    <source>
        <strain evidence="1">87-6 pot B 2015</strain>
    </source>
</reference>
<name>A0A9N9F8V6_FUNMO</name>
<sequence>MPDNSILTSNPKEQEQRLFSNHETQILYELRGILNSVESINRTISGAIKLTSPGGELYDAQRRANVGLNHFKKLMETTIKK</sequence>
<protein>
    <submittedName>
        <fullName evidence="1">2050_t:CDS:1</fullName>
    </submittedName>
</protein>
<proteinExistence type="predicted"/>
<dbReference type="AlphaFoldDB" id="A0A9N9F8V6"/>
<gene>
    <name evidence="1" type="ORF">FMOSSE_LOCUS4817</name>
</gene>
<evidence type="ECO:0000313" key="1">
    <source>
        <dbReference type="EMBL" id="CAG8516685.1"/>
    </source>
</evidence>